<keyword evidence="3" id="KW-0963">Cytoplasm</keyword>
<evidence type="ECO:0000313" key="9">
    <source>
        <dbReference type="Proteomes" id="UP000178943"/>
    </source>
</evidence>
<dbReference type="InterPro" id="IPR001789">
    <property type="entry name" value="Sig_transdc_resp-reg_receiver"/>
</dbReference>
<dbReference type="NCBIfam" id="NF001965">
    <property type="entry name" value="PRK00742.1"/>
    <property type="match status" value="1"/>
</dbReference>
<keyword evidence="3 5" id="KW-0597">Phosphoprotein</keyword>
<dbReference type="HAMAP" id="MF_00099">
    <property type="entry name" value="CheB_chemtxs"/>
    <property type="match status" value="1"/>
</dbReference>
<dbReference type="PIRSF" id="PIRSF000876">
    <property type="entry name" value="RR_chemtxs_CheB"/>
    <property type="match status" value="1"/>
</dbReference>
<name>A0A1F5VDG2_9BACT</name>
<dbReference type="SUPFAM" id="SSF52738">
    <property type="entry name" value="Methylesterase CheB, C-terminal domain"/>
    <property type="match status" value="1"/>
</dbReference>
<dbReference type="GO" id="GO:0008984">
    <property type="term" value="F:protein-glutamate methylesterase activity"/>
    <property type="evidence" value="ECO:0007669"/>
    <property type="project" value="UniProtKB-UniRule"/>
</dbReference>
<feature type="active site" evidence="3 4">
    <location>
        <position position="164"/>
    </location>
</feature>
<accession>A0A1F5VDG2</accession>
<dbReference type="SMART" id="SM00448">
    <property type="entry name" value="REC"/>
    <property type="match status" value="1"/>
</dbReference>
<dbReference type="SUPFAM" id="SSF52172">
    <property type="entry name" value="CheY-like"/>
    <property type="match status" value="1"/>
</dbReference>
<evidence type="ECO:0000256" key="5">
    <source>
        <dbReference type="PROSITE-ProRule" id="PRU00169"/>
    </source>
</evidence>
<reference evidence="8 9" key="1">
    <citation type="journal article" date="2016" name="Nat. Commun.">
        <title>Thousands of microbial genomes shed light on interconnected biogeochemical processes in an aquifer system.</title>
        <authorList>
            <person name="Anantharaman K."/>
            <person name="Brown C.T."/>
            <person name="Hug L.A."/>
            <person name="Sharon I."/>
            <person name="Castelle C.J."/>
            <person name="Probst A.J."/>
            <person name="Thomas B.C."/>
            <person name="Singh A."/>
            <person name="Wilkins M.J."/>
            <person name="Karaoz U."/>
            <person name="Brodie E.L."/>
            <person name="Williams K.H."/>
            <person name="Hubbard S.S."/>
            <person name="Banfield J.F."/>
        </authorList>
    </citation>
    <scope>NUCLEOTIDE SEQUENCE [LARGE SCALE GENOMIC DNA]</scope>
</reference>
<evidence type="ECO:0000259" key="6">
    <source>
        <dbReference type="PROSITE" id="PS50110"/>
    </source>
</evidence>
<gene>
    <name evidence="3" type="primary">cheB</name>
    <name evidence="8" type="ORF">A2Y62_12240</name>
</gene>
<dbReference type="Pfam" id="PF00072">
    <property type="entry name" value="Response_reg"/>
    <property type="match status" value="1"/>
</dbReference>
<comment type="function">
    <text evidence="3">Involved in chemotaxis. Part of a chemotaxis signal transduction system that modulates chemotaxis in response to various stimuli. Catalyzes the demethylation of specific methylglutamate residues introduced into the chemoreceptors (methyl-accepting chemotaxis proteins or MCP) by CheR. Also mediates the irreversible deamidation of specific glutamine residues to glutamic acid.</text>
</comment>
<evidence type="ECO:0000259" key="7">
    <source>
        <dbReference type="PROSITE" id="PS50122"/>
    </source>
</evidence>
<comment type="catalytic activity">
    <reaction evidence="3">
        <text>L-glutaminyl-[protein] + H2O = L-glutamyl-[protein] + NH4(+)</text>
        <dbReference type="Rhea" id="RHEA:16441"/>
        <dbReference type="Rhea" id="RHEA-COMP:10207"/>
        <dbReference type="Rhea" id="RHEA-COMP:10208"/>
        <dbReference type="ChEBI" id="CHEBI:15377"/>
        <dbReference type="ChEBI" id="CHEBI:28938"/>
        <dbReference type="ChEBI" id="CHEBI:29973"/>
        <dbReference type="ChEBI" id="CHEBI:30011"/>
        <dbReference type="EC" id="3.5.1.44"/>
    </reaction>
</comment>
<evidence type="ECO:0000256" key="1">
    <source>
        <dbReference type="ARBA" id="ARBA00022801"/>
    </source>
</evidence>
<dbReference type="InterPro" id="IPR011006">
    <property type="entry name" value="CheY-like_superfamily"/>
</dbReference>
<dbReference type="AlphaFoldDB" id="A0A1F5VDG2"/>
<comment type="PTM">
    <text evidence="3">Phosphorylated by CheA. Phosphorylation of the N-terminal regulatory domain activates the methylesterase activity.</text>
</comment>
<dbReference type="InterPro" id="IPR035909">
    <property type="entry name" value="CheB_C"/>
</dbReference>
<comment type="caution">
    <text evidence="8">The sequence shown here is derived from an EMBL/GenBank/DDBJ whole genome shotgun (WGS) entry which is preliminary data.</text>
</comment>
<dbReference type="GO" id="GO:0005737">
    <property type="term" value="C:cytoplasm"/>
    <property type="evidence" value="ECO:0007669"/>
    <property type="project" value="UniProtKB-SubCell"/>
</dbReference>
<comment type="similarity">
    <text evidence="3">Belongs to the CheB family.</text>
</comment>
<dbReference type="PROSITE" id="PS50122">
    <property type="entry name" value="CHEB"/>
    <property type="match status" value="1"/>
</dbReference>
<dbReference type="GO" id="GO:0000156">
    <property type="term" value="F:phosphorelay response regulator activity"/>
    <property type="evidence" value="ECO:0007669"/>
    <property type="project" value="InterPro"/>
</dbReference>
<comment type="subcellular location">
    <subcellularLocation>
        <location evidence="3">Cytoplasm</location>
    </subcellularLocation>
</comment>
<dbReference type="GO" id="GO:0050568">
    <property type="term" value="F:protein-glutamine glutaminase activity"/>
    <property type="evidence" value="ECO:0007669"/>
    <property type="project" value="UniProtKB-UniRule"/>
</dbReference>
<keyword evidence="3 4" id="KW-0145">Chemotaxis</keyword>
<dbReference type="EMBL" id="MFGW01000195">
    <property type="protein sequence ID" value="OGF61456.1"/>
    <property type="molecule type" value="Genomic_DNA"/>
</dbReference>
<evidence type="ECO:0000256" key="2">
    <source>
        <dbReference type="ARBA" id="ARBA00048267"/>
    </source>
</evidence>
<evidence type="ECO:0000313" key="8">
    <source>
        <dbReference type="EMBL" id="OGF61456.1"/>
    </source>
</evidence>
<feature type="domain" description="Response regulatory" evidence="6">
    <location>
        <begin position="3"/>
        <end position="118"/>
    </location>
</feature>
<feature type="domain" description="CheB-type methylesterase" evidence="7">
    <location>
        <begin position="152"/>
        <end position="334"/>
    </location>
</feature>
<dbReference type="Gene3D" id="3.40.50.2300">
    <property type="match status" value="1"/>
</dbReference>
<evidence type="ECO:0000256" key="4">
    <source>
        <dbReference type="PROSITE-ProRule" id="PRU00050"/>
    </source>
</evidence>
<dbReference type="Proteomes" id="UP000178943">
    <property type="component" value="Unassembled WGS sequence"/>
</dbReference>
<dbReference type="GO" id="GO:0006935">
    <property type="term" value="P:chemotaxis"/>
    <property type="evidence" value="ECO:0007669"/>
    <property type="project" value="UniProtKB-UniRule"/>
</dbReference>
<dbReference type="CDD" id="cd17541">
    <property type="entry name" value="REC_CheB-like"/>
    <property type="match status" value="1"/>
</dbReference>
<sequence>MIKVLVVDDSAFNRKVISEILQSIDEIEIIGTAHDGEDAIKHIYKQKPDIITLDLEMPKMDGFTFLRWLMNYSPIPVIVVSAKEADENVFKALELGAVDFIPKPSSYPSLKLKEIHHLLIEKILAAKYAKITVPQKKEPKPVPEKHKATRAGLPSDYIVAIGASTGGPQAIQYILSNLAPDFIIPIVVAQHMPPTFTPLFAERLNKKTHFTVKEAETNEIIKPHFAYICPGGKHTIIEKKGSHNTFSFIERTNNDKYIPSINKLFSSLSTIYQDKMLAAILTGMGDDGTEGISTVKASGGKIIAESPDSAIVFGMPGEAIRSGQVDHIFHLAKIPSFISLYTTDTAKKKSPDKK</sequence>
<keyword evidence="1 3" id="KW-0378">Hydrolase</keyword>
<organism evidence="8 9">
    <name type="scientific">Candidatus Fischerbacteria bacterium RBG_13_37_8</name>
    <dbReference type="NCBI Taxonomy" id="1817863"/>
    <lineage>
        <taxon>Bacteria</taxon>
        <taxon>Candidatus Fischeribacteriota</taxon>
    </lineage>
</organism>
<dbReference type="EC" id="3.5.1.44" evidence="3"/>
<evidence type="ECO:0000256" key="3">
    <source>
        <dbReference type="HAMAP-Rule" id="MF_00099"/>
    </source>
</evidence>
<dbReference type="EC" id="3.1.1.61" evidence="3"/>
<comment type="domain">
    <text evidence="3">Contains a C-terminal catalytic domain, and an N-terminal region which modulates catalytic activity.</text>
</comment>
<dbReference type="PANTHER" id="PTHR42872:SF3">
    <property type="entry name" value="PROTEIN-GLUTAMATE METHYLESTERASE_PROTEIN-GLUTAMINE GLUTAMINASE 1"/>
    <property type="match status" value="1"/>
</dbReference>
<feature type="active site" evidence="3 4">
    <location>
        <position position="191"/>
    </location>
</feature>
<feature type="active site" evidence="3 4">
    <location>
        <position position="287"/>
    </location>
</feature>
<feature type="modified residue" description="4-aspartylphosphate" evidence="3 5">
    <location>
        <position position="54"/>
    </location>
</feature>
<dbReference type="Pfam" id="PF01339">
    <property type="entry name" value="CheB_methylest"/>
    <property type="match status" value="1"/>
</dbReference>
<comment type="catalytic activity">
    <reaction evidence="2 3">
        <text>[protein]-L-glutamate 5-O-methyl ester + H2O = L-glutamyl-[protein] + methanol + H(+)</text>
        <dbReference type="Rhea" id="RHEA:23236"/>
        <dbReference type="Rhea" id="RHEA-COMP:10208"/>
        <dbReference type="Rhea" id="RHEA-COMP:10311"/>
        <dbReference type="ChEBI" id="CHEBI:15377"/>
        <dbReference type="ChEBI" id="CHEBI:15378"/>
        <dbReference type="ChEBI" id="CHEBI:17790"/>
        <dbReference type="ChEBI" id="CHEBI:29973"/>
        <dbReference type="ChEBI" id="CHEBI:82795"/>
        <dbReference type="EC" id="3.1.1.61"/>
    </reaction>
</comment>
<protein>
    <recommendedName>
        <fullName evidence="3">Protein-glutamate methylesterase/protein-glutamine glutaminase</fullName>
        <ecNumber evidence="3">3.1.1.61</ecNumber>
        <ecNumber evidence="3">3.5.1.44</ecNumber>
    </recommendedName>
</protein>
<dbReference type="STRING" id="1817863.A2Y62_12240"/>
<dbReference type="InterPro" id="IPR008248">
    <property type="entry name" value="CheB-like"/>
</dbReference>
<dbReference type="InterPro" id="IPR000673">
    <property type="entry name" value="Sig_transdc_resp-reg_Me-estase"/>
</dbReference>
<dbReference type="Gene3D" id="3.40.50.180">
    <property type="entry name" value="Methylesterase CheB, C-terminal domain"/>
    <property type="match status" value="1"/>
</dbReference>
<proteinExistence type="inferred from homology"/>
<dbReference type="PROSITE" id="PS50110">
    <property type="entry name" value="RESPONSE_REGULATORY"/>
    <property type="match status" value="1"/>
</dbReference>
<dbReference type="CDD" id="cd16432">
    <property type="entry name" value="CheB_Rec"/>
    <property type="match status" value="1"/>
</dbReference>
<dbReference type="PANTHER" id="PTHR42872">
    <property type="entry name" value="PROTEIN-GLUTAMATE METHYLESTERASE/PROTEIN-GLUTAMINE GLUTAMINASE"/>
    <property type="match status" value="1"/>
</dbReference>